<keyword evidence="3" id="KW-1185">Reference proteome</keyword>
<keyword evidence="2" id="KW-1133">Transmembrane helix</keyword>
<dbReference type="Proteomes" id="UP000694865">
    <property type="component" value="Unplaced"/>
</dbReference>
<name>A0ABM0MZS1_SACKO</name>
<feature type="region of interest" description="Disordered" evidence="1">
    <location>
        <begin position="180"/>
        <end position="238"/>
    </location>
</feature>
<protein>
    <submittedName>
        <fullName evidence="4">Uncharacterized protein LOC102809366</fullName>
    </submittedName>
</protein>
<keyword evidence="2" id="KW-0472">Membrane</keyword>
<evidence type="ECO:0000313" key="4">
    <source>
        <dbReference type="RefSeq" id="XP_006825512.1"/>
    </source>
</evidence>
<feature type="transmembrane region" description="Helical" evidence="2">
    <location>
        <begin position="55"/>
        <end position="78"/>
    </location>
</feature>
<evidence type="ECO:0000256" key="1">
    <source>
        <dbReference type="SAM" id="MobiDB-lite"/>
    </source>
</evidence>
<feature type="transmembrane region" description="Helical" evidence="2">
    <location>
        <begin position="90"/>
        <end position="114"/>
    </location>
</feature>
<accession>A0ABM0MZS1</accession>
<sequence length="238" mass="25413">MQQPVQIVQQPAPTTQQRGVRKGFAHKTINLMIVSGSIGCGNGYKKSNCMIIANMVLLIITAVFAGTVLLPVSAVGIARERATCVASHSINLVISIIVAIIAIIGASLCCRAVCCRHGSERAMYFVQSGQPGNASIQYPMVATATPQGAPMVYMMPATGMQLMTSQGIQHQPMMVVPGYNYQQQHPGPQPMPQQQTYAVQQPGPQGQQNAESGMEASFRPPSYSSTPNAVAEKDSTFM</sequence>
<dbReference type="GeneID" id="102809366"/>
<dbReference type="RefSeq" id="XP_006825512.1">
    <property type="nucleotide sequence ID" value="XM_006825449.1"/>
</dbReference>
<organism evidence="3 4">
    <name type="scientific">Saccoglossus kowalevskii</name>
    <name type="common">Acorn worm</name>
    <dbReference type="NCBI Taxonomy" id="10224"/>
    <lineage>
        <taxon>Eukaryota</taxon>
        <taxon>Metazoa</taxon>
        <taxon>Hemichordata</taxon>
        <taxon>Enteropneusta</taxon>
        <taxon>Harrimaniidae</taxon>
        <taxon>Saccoglossus</taxon>
    </lineage>
</organism>
<proteinExistence type="predicted"/>
<feature type="compositionally biased region" description="Polar residues" evidence="1">
    <location>
        <begin position="196"/>
        <end position="211"/>
    </location>
</feature>
<gene>
    <name evidence="4" type="primary">LOC102809366</name>
</gene>
<reference evidence="4" key="1">
    <citation type="submission" date="2025-08" db="UniProtKB">
        <authorList>
            <consortium name="RefSeq"/>
        </authorList>
    </citation>
    <scope>IDENTIFICATION</scope>
    <source>
        <tissue evidence="4">Testes</tissue>
    </source>
</reference>
<keyword evidence="2" id="KW-0812">Transmembrane</keyword>
<evidence type="ECO:0000313" key="3">
    <source>
        <dbReference type="Proteomes" id="UP000694865"/>
    </source>
</evidence>
<evidence type="ECO:0000256" key="2">
    <source>
        <dbReference type="SAM" id="Phobius"/>
    </source>
</evidence>